<evidence type="ECO:0000313" key="9">
    <source>
        <dbReference type="EMBL" id="CDW72763.1"/>
    </source>
</evidence>
<dbReference type="Proteomes" id="UP000039865">
    <property type="component" value="Unassembled WGS sequence"/>
</dbReference>
<dbReference type="Pfam" id="PF00481">
    <property type="entry name" value="PP2C"/>
    <property type="match status" value="1"/>
</dbReference>
<feature type="region of interest" description="Disordered" evidence="7">
    <location>
        <begin position="1"/>
        <end position="20"/>
    </location>
</feature>
<dbReference type="SMART" id="SM00332">
    <property type="entry name" value="PP2Cc"/>
    <property type="match status" value="1"/>
</dbReference>
<dbReference type="InterPro" id="IPR000222">
    <property type="entry name" value="PP2C_BS"/>
</dbReference>
<dbReference type="InterPro" id="IPR001932">
    <property type="entry name" value="PPM-type_phosphatase-like_dom"/>
</dbReference>
<feature type="compositionally biased region" description="Polar residues" evidence="7">
    <location>
        <begin position="252"/>
        <end position="266"/>
    </location>
</feature>
<keyword evidence="2" id="KW-0479">Metal-binding</keyword>
<feature type="compositionally biased region" description="Polar residues" evidence="7">
    <location>
        <begin position="1"/>
        <end position="14"/>
    </location>
</feature>
<name>A0A077ZS90_STYLE</name>
<comment type="similarity">
    <text evidence="6">Belongs to the PP2C family.</text>
</comment>
<dbReference type="SUPFAM" id="SSF81606">
    <property type="entry name" value="PP2C-like"/>
    <property type="match status" value="1"/>
</dbReference>
<feature type="region of interest" description="Disordered" evidence="7">
    <location>
        <begin position="286"/>
        <end position="334"/>
    </location>
</feature>
<evidence type="ECO:0000256" key="2">
    <source>
        <dbReference type="ARBA" id="ARBA00022723"/>
    </source>
</evidence>
<evidence type="ECO:0000313" key="10">
    <source>
        <dbReference type="Proteomes" id="UP000039865"/>
    </source>
</evidence>
<feature type="compositionally biased region" description="Polar residues" evidence="7">
    <location>
        <begin position="410"/>
        <end position="425"/>
    </location>
</feature>
<comment type="subcellular location">
    <subcellularLocation>
        <location evidence="1">Membrane</location>
        <topology evidence="1">Peripheral membrane protein</topology>
    </subcellularLocation>
</comment>
<dbReference type="AlphaFoldDB" id="A0A077ZS90"/>
<feature type="region of interest" description="Disordered" evidence="7">
    <location>
        <begin position="398"/>
        <end position="438"/>
    </location>
</feature>
<sequence length="769" mass="88297">MKNNSRQVASQQQDLLRKDNQSFTRELQPQPLLKYQLGPGSNIILKNSNIVITQNTITKGMNQPQFPLSQFIEKEPNLFEVNSSQQDKLKKKVQNHQRSYSFEQKAKIYQQKVPQYNTFAPNAQTFMQQQNQQQSNRNTFIQLFQRQWLSKSSKILKGSVDWSCSTVKFKEQCAIISVNAKQFLQASVEKTQLLSNIEAICSQKQIHVLNLFLARKRVSQEEMLRIPQRRAHSKTDKYHDDGLLLPNEDSVDNSSQPGNHFGTHTTQGFMVQNSFDKQLPSRFSPLQFANNSHMNGINKRMDSKDYQTRNNNLIRPSSATLKRKDPAKKSEDLTSNLRQLLQTNYNSNSKNTQENSSINNSYQFNQLNNINFQNKSFNANNQPSRQDQQLYHNGSLNDEIRTEGRPSSGLKKTNPTNSDSNVQRENSMDKQQPQKQLDLQQHSFQTANPSQMYTNCVTKFAFATKTGMAPSNPNKVNQDNWITVPHFNNMKFCHFFSVCDGHGQYGREVSMQLKNRLPQYLENEMKYVFQRYEDKLKQLKVNELLNTDEICLAFNDAFLDMNDELFNGSIDVRFSGSTCVSLITLGQKLFCSNVGDSRGIVVKKFPDGRMQALAISRDQKPCQKDEADRIISCDGRIDSFRDQERRPVGPLRVWLKHEDIPGLAMTRSFGDEVASRVGVIAEPDLCKDDKFIVLASDGVWEFLQNDDVAKIVMPFFEKRNAEGAAEALVRESYLRWKKEEDDIVDDITCVIIFLDVKLPQQSPSANDTQ</sequence>
<evidence type="ECO:0000256" key="6">
    <source>
        <dbReference type="RuleBase" id="RU003465"/>
    </source>
</evidence>
<proteinExistence type="inferred from homology"/>
<protein>
    <submittedName>
        <fullName evidence="9">Protein phosphatase 2c containing protein</fullName>
    </submittedName>
</protein>
<dbReference type="GO" id="GO:0016020">
    <property type="term" value="C:membrane"/>
    <property type="evidence" value="ECO:0007669"/>
    <property type="project" value="UniProtKB-SubCell"/>
</dbReference>
<feature type="region of interest" description="Disordered" evidence="7">
    <location>
        <begin position="228"/>
        <end position="266"/>
    </location>
</feature>
<dbReference type="InterPro" id="IPR015655">
    <property type="entry name" value="PP2C"/>
</dbReference>
<dbReference type="EMBL" id="CCKQ01001648">
    <property type="protein sequence ID" value="CDW72763.1"/>
    <property type="molecule type" value="Genomic_DNA"/>
</dbReference>
<feature type="compositionally biased region" description="Basic and acidic residues" evidence="7">
    <location>
        <begin position="233"/>
        <end position="242"/>
    </location>
</feature>
<dbReference type="PANTHER" id="PTHR47992">
    <property type="entry name" value="PROTEIN PHOSPHATASE"/>
    <property type="match status" value="1"/>
</dbReference>
<evidence type="ECO:0000256" key="1">
    <source>
        <dbReference type="ARBA" id="ARBA00004170"/>
    </source>
</evidence>
<evidence type="ECO:0000256" key="3">
    <source>
        <dbReference type="ARBA" id="ARBA00022801"/>
    </source>
</evidence>
<keyword evidence="5" id="KW-0472">Membrane</keyword>
<dbReference type="OrthoDB" id="10264738at2759"/>
<evidence type="ECO:0000256" key="4">
    <source>
        <dbReference type="ARBA" id="ARBA00022912"/>
    </source>
</evidence>
<evidence type="ECO:0000259" key="8">
    <source>
        <dbReference type="PROSITE" id="PS51746"/>
    </source>
</evidence>
<keyword evidence="4 6" id="KW-0904">Protein phosphatase</keyword>
<dbReference type="InParanoid" id="A0A077ZS90"/>
<gene>
    <name evidence="9" type="primary">Contig2582.g2770</name>
    <name evidence="9" type="ORF">STYLEM_1727</name>
</gene>
<keyword evidence="3 6" id="KW-0378">Hydrolase</keyword>
<dbReference type="InterPro" id="IPR036457">
    <property type="entry name" value="PPM-type-like_dom_sf"/>
</dbReference>
<organism evidence="9 10">
    <name type="scientific">Stylonychia lemnae</name>
    <name type="common">Ciliate</name>
    <dbReference type="NCBI Taxonomy" id="5949"/>
    <lineage>
        <taxon>Eukaryota</taxon>
        <taxon>Sar</taxon>
        <taxon>Alveolata</taxon>
        <taxon>Ciliophora</taxon>
        <taxon>Intramacronucleata</taxon>
        <taxon>Spirotrichea</taxon>
        <taxon>Stichotrichia</taxon>
        <taxon>Sporadotrichida</taxon>
        <taxon>Oxytrichidae</taxon>
        <taxon>Stylonychinae</taxon>
        <taxon>Stylonychia</taxon>
    </lineage>
</organism>
<dbReference type="GO" id="GO:0004722">
    <property type="term" value="F:protein serine/threonine phosphatase activity"/>
    <property type="evidence" value="ECO:0007669"/>
    <property type="project" value="InterPro"/>
</dbReference>
<feature type="domain" description="PPM-type phosphatase" evidence="8">
    <location>
        <begin position="459"/>
        <end position="754"/>
    </location>
</feature>
<keyword evidence="10" id="KW-1185">Reference proteome</keyword>
<dbReference type="CDD" id="cd00143">
    <property type="entry name" value="PP2Cc"/>
    <property type="match status" value="1"/>
</dbReference>
<dbReference type="PROSITE" id="PS01032">
    <property type="entry name" value="PPM_1"/>
    <property type="match status" value="1"/>
</dbReference>
<dbReference type="Gene3D" id="3.60.40.10">
    <property type="entry name" value="PPM-type phosphatase domain"/>
    <property type="match status" value="1"/>
</dbReference>
<reference evidence="9 10" key="1">
    <citation type="submission" date="2014-06" db="EMBL/GenBank/DDBJ databases">
        <authorList>
            <person name="Swart Estienne"/>
        </authorList>
    </citation>
    <scope>NUCLEOTIDE SEQUENCE [LARGE SCALE GENOMIC DNA]</scope>
    <source>
        <strain evidence="9 10">130c</strain>
    </source>
</reference>
<feature type="compositionally biased region" description="Polar residues" evidence="7">
    <location>
        <begin position="308"/>
        <end position="320"/>
    </location>
</feature>
<dbReference type="PROSITE" id="PS51746">
    <property type="entry name" value="PPM_2"/>
    <property type="match status" value="1"/>
</dbReference>
<evidence type="ECO:0000256" key="7">
    <source>
        <dbReference type="SAM" id="MobiDB-lite"/>
    </source>
</evidence>
<accession>A0A077ZS90</accession>
<feature type="compositionally biased region" description="Basic and acidic residues" evidence="7">
    <location>
        <begin position="322"/>
        <end position="332"/>
    </location>
</feature>
<dbReference type="GO" id="GO:0046872">
    <property type="term" value="F:metal ion binding"/>
    <property type="evidence" value="ECO:0007669"/>
    <property type="project" value="UniProtKB-KW"/>
</dbReference>
<feature type="compositionally biased region" description="Low complexity" evidence="7">
    <location>
        <begin position="429"/>
        <end position="438"/>
    </location>
</feature>
<evidence type="ECO:0000256" key="5">
    <source>
        <dbReference type="ARBA" id="ARBA00023136"/>
    </source>
</evidence>